<comment type="caution">
    <text evidence="2">The sequence shown here is derived from an EMBL/GenBank/DDBJ whole genome shotgun (WGS) entry which is preliminary data.</text>
</comment>
<dbReference type="SUPFAM" id="SSF52129">
    <property type="entry name" value="Caspase-like"/>
    <property type="match status" value="1"/>
</dbReference>
<dbReference type="InterPro" id="IPR029030">
    <property type="entry name" value="Caspase-like_dom_sf"/>
</dbReference>
<sequence length="216" mass="22871">MTDLSRSRAILIGTAAYADAAFPRLPAAANSLAGMRAVLTDPSLCGWPDDRVTVESDPSDWRRLVQRMRVLARGTEDVLLLYFVGHGVMLPHGELSLALADTEAGDPDLTGLEYRRVRDLLRDSPAATKIVILDCCYSGRAIEALSPPDAVADTTDVRGVYTLTASDHTAHVVPAAEQAGVPTSFTGRLLALVRDGVPDGPEPSPWATCTSTCGGA</sequence>
<dbReference type="EMBL" id="RFFG01000040">
    <property type="protein sequence ID" value="RMI41666.1"/>
    <property type="molecule type" value="Genomic_DNA"/>
</dbReference>
<dbReference type="Gene3D" id="3.40.50.1460">
    <property type="match status" value="1"/>
</dbReference>
<organism evidence="2 3">
    <name type="scientific">Actinomadura harenae</name>
    <dbReference type="NCBI Taxonomy" id="2483351"/>
    <lineage>
        <taxon>Bacteria</taxon>
        <taxon>Bacillati</taxon>
        <taxon>Actinomycetota</taxon>
        <taxon>Actinomycetes</taxon>
        <taxon>Streptosporangiales</taxon>
        <taxon>Thermomonosporaceae</taxon>
        <taxon>Actinomadura</taxon>
    </lineage>
</organism>
<dbReference type="GO" id="GO:0006508">
    <property type="term" value="P:proteolysis"/>
    <property type="evidence" value="ECO:0007669"/>
    <property type="project" value="InterPro"/>
</dbReference>
<keyword evidence="3" id="KW-1185">Reference proteome</keyword>
<evidence type="ECO:0000259" key="1">
    <source>
        <dbReference type="Pfam" id="PF00656"/>
    </source>
</evidence>
<gene>
    <name evidence="2" type="ORF">EBO15_22080</name>
</gene>
<dbReference type="RefSeq" id="WP_122196328.1">
    <property type="nucleotide sequence ID" value="NZ_JBHSKC010000011.1"/>
</dbReference>
<evidence type="ECO:0000313" key="3">
    <source>
        <dbReference type="Proteomes" id="UP000282674"/>
    </source>
</evidence>
<protein>
    <recommendedName>
        <fullName evidence="1">Peptidase C14 caspase domain-containing protein</fullName>
    </recommendedName>
</protein>
<dbReference type="Proteomes" id="UP000282674">
    <property type="component" value="Unassembled WGS sequence"/>
</dbReference>
<dbReference type="AlphaFoldDB" id="A0A3M2LX08"/>
<dbReference type="OrthoDB" id="4464809at2"/>
<feature type="domain" description="Peptidase C14 caspase" evidence="1">
    <location>
        <begin position="7"/>
        <end position="146"/>
    </location>
</feature>
<dbReference type="Pfam" id="PF00656">
    <property type="entry name" value="Peptidase_C14"/>
    <property type="match status" value="1"/>
</dbReference>
<proteinExistence type="predicted"/>
<accession>A0A3M2LX08</accession>
<reference evidence="2 3" key="1">
    <citation type="submission" date="2018-10" db="EMBL/GenBank/DDBJ databases">
        <title>Isolation from soil.</title>
        <authorList>
            <person name="Hu J."/>
        </authorList>
    </citation>
    <scope>NUCLEOTIDE SEQUENCE [LARGE SCALE GENOMIC DNA]</scope>
    <source>
        <strain evidence="2 3">NEAU-Ht49</strain>
    </source>
</reference>
<dbReference type="GO" id="GO:0004197">
    <property type="term" value="F:cysteine-type endopeptidase activity"/>
    <property type="evidence" value="ECO:0007669"/>
    <property type="project" value="InterPro"/>
</dbReference>
<name>A0A3M2LX08_9ACTN</name>
<dbReference type="NCBIfam" id="NF047832">
    <property type="entry name" value="caspase_w_EACC1"/>
    <property type="match status" value="1"/>
</dbReference>
<dbReference type="InterPro" id="IPR011600">
    <property type="entry name" value="Pept_C14_caspase"/>
</dbReference>
<evidence type="ECO:0000313" key="2">
    <source>
        <dbReference type="EMBL" id="RMI41666.1"/>
    </source>
</evidence>